<dbReference type="GO" id="GO:0005524">
    <property type="term" value="F:ATP binding"/>
    <property type="evidence" value="ECO:0007669"/>
    <property type="project" value="UniProtKB-UniRule"/>
</dbReference>
<organism evidence="6 7">
    <name type="scientific">Kangiella sediminilitoris</name>
    <dbReference type="NCBI Taxonomy" id="1144748"/>
    <lineage>
        <taxon>Bacteria</taxon>
        <taxon>Pseudomonadati</taxon>
        <taxon>Pseudomonadota</taxon>
        <taxon>Gammaproteobacteria</taxon>
        <taxon>Kangiellales</taxon>
        <taxon>Kangiellaceae</taxon>
        <taxon>Kangiella</taxon>
    </lineage>
</organism>
<dbReference type="EC" id="2.5.1.17" evidence="4"/>
<protein>
    <recommendedName>
        <fullName evidence="4">Corrinoid adenosyltransferase</fullName>
        <ecNumber evidence="4">2.5.1.17</ecNumber>
    </recommendedName>
    <alternativeName>
        <fullName evidence="4">Cob(II)alamin adenosyltransferase</fullName>
    </alternativeName>
    <alternativeName>
        <fullName evidence="4">Cob(II)yrinic acid a,c-diamide adenosyltransferase</fullName>
    </alternativeName>
    <alternativeName>
        <fullName evidence="4">Cobinamide/cobalamin adenosyltransferase</fullName>
    </alternativeName>
</protein>
<dbReference type="NCBIfam" id="TIGR00636">
    <property type="entry name" value="PduO_Nterm"/>
    <property type="match status" value="1"/>
</dbReference>
<dbReference type="KEGG" id="ksd:KS2013_813"/>
<gene>
    <name evidence="6" type="ORF">KS2013_813</name>
</gene>
<comment type="catalytic activity">
    <reaction evidence="4">
        <text>2 cob(II)yrinate a,c diamide + reduced [electron-transfer flavoprotein] + 2 ATP = 2 adenosylcob(III)yrinate a,c-diamide + 2 triphosphate + oxidized [electron-transfer flavoprotein] + 3 H(+)</text>
        <dbReference type="Rhea" id="RHEA:11528"/>
        <dbReference type="Rhea" id="RHEA-COMP:10685"/>
        <dbReference type="Rhea" id="RHEA-COMP:10686"/>
        <dbReference type="ChEBI" id="CHEBI:15378"/>
        <dbReference type="ChEBI" id="CHEBI:18036"/>
        <dbReference type="ChEBI" id="CHEBI:30616"/>
        <dbReference type="ChEBI" id="CHEBI:57692"/>
        <dbReference type="ChEBI" id="CHEBI:58307"/>
        <dbReference type="ChEBI" id="CHEBI:58503"/>
        <dbReference type="ChEBI" id="CHEBI:58537"/>
        <dbReference type="EC" id="2.5.1.17"/>
    </reaction>
</comment>
<dbReference type="RefSeq" id="WP_068990114.1">
    <property type="nucleotide sequence ID" value="NZ_CP012418.1"/>
</dbReference>
<evidence type="ECO:0000313" key="7">
    <source>
        <dbReference type="Proteomes" id="UP000094147"/>
    </source>
</evidence>
<dbReference type="InterPro" id="IPR016030">
    <property type="entry name" value="CblAdoTrfase-like"/>
</dbReference>
<reference evidence="7" key="1">
    <citation type="submission" date="2015-08" db="EMBL/GenBank/DDBJ databases">
        <authorList>
            <person name="Kim K.M."/>
        </authorList>
    </citation>
    <scope>NUCLEOTIDE SEQUENCE [LARGE SCALE GENOMIC DNA]</scope>
    <source>
        <strain evidence="7">KCTC 23892</strain>
    </source>
</reference>
<dbReference type="InterPro" id="IPR029499">
    <property type="entry name" value="PduO-typ"/>
</dbReference>
<comment type="similarity">
    <text evidence="4">Belongs to the Cob(I)alamin adenosyltransferase family.</text>
</comment>
<dbReference type="Gene3D" id="1.20.1200.10">
    <property type="entry name" value="Cobalamin adenosyltransferase-like"/>
    <property type="match status" value="1"/>
</dbReference>
<sequence>MTQRLTRITTKKGDAGETSIATGERLSKASLRVEAIGDVDELNAVLGLLKVSLGSIDHRHSEVREQVEHFCIEVQNELFNLGGELASPQNTFVTAKSVQFVEDFIEFHNANLPPLREFVIPGQNWSSAQAHHARCVARRAERSVVGLHQEDRLSSNLLAYLNRLSDALFVVARLLGRINSLNEPQWQRNTGN</sequence>
<name>A0A1B3B9X7_9GAMM</name>
<dbReference type="SUPFAM" id="SSF89028">
    <property type="entry name" value="Cobalamin adenosyltransferase-like"/>
    <property type="match status" value="1"/>
</dbReference>
<feature type="domain" description="Cobalamin adenosyltransferase-like" evidence="5">
    <location>
        <begin position="8"/>
        <end position="174"/>
    </location>
</feature>
<dbReference type="Pfam" id="PF01923">
    <property type="entry name" value="Cob_adeno_trans"/>
    <property type="match status" value="1"/>
</dbReference>
<dbReference type="OrthoDB" id="9778896at2"/>
<dbReference type="PANTHER" id="PTHR12213:SF0">
    <property type="entry name" value="CORRINOID ADENOSYLTRANSFERASE MMAB"/>
    <property type="match status" value="1"/>
</dbReference>
<evidence type="ECO:0000259" key="5">
    <source>
        <dbReference type="Pfam" id="PF01923"/>
    </source>
</evidence>
<evidence type="ECO:0000256" key="1">
    <source>
        <dbReference type="ARBA" id="ARBA00022679"/>
    </source>
</evidence>
<dbReference type="STRING" id="1144748.KS2013_813"/>
<keyword evidence="7" id="KW-1185">Reference proteome</keyword>
<dbReference type="PATRIC" id="fig|1144748.3.peg.823"/>
<evidence type="ECO:0000313" key="6">
    <source>
        <dbReference type="EMBL" id="AOE49536.1"/>
    </source>
</evidence>
<evidence type="ECO:0000256" key="3">
    <source>
        <dbReference type="ARBA" id="ARBA00022840"/>
    </source>
</evidence>
<dbReference type="GO" id="GO:0008817">
    <property type="term" value="F:corrinoid adenosyltransferase activity"/>
    <property type="evidence" value="ECO:0007669"/>
    <property type="project" value="UniProtKB-UniRule"/>
</dbReference>
<evidence type="ECO:0000256" key="2">
    <source>
        <dbReference type="ARBA" id="ARBA00022741"/>
    </source>
</evidence>
<dbReference type="GO" id="GO:0009236">
    <property type="term" value="P:cobalamin biosynthetic process"/>
    <property type="evidence" value="ECO:0007669"/>
    <property type="project" value="UniProtKB-UniRule"/>
</dbReference>
<keyword evidence="4" id="KW-0169">Cobalamin biosynthesis</keyword>
<dbReference type="PANTHER" id="PTHR12213">
    <property type="entry name" value="CORRINOID ADENOSYLTRANSFERASE"/>
    <property type="match status" value="1"/>
</dbReference>
<keyword evidence="3 4" id="KW-0067">ATP-binding</keyword>
<comment type="pathway">
    <text evidence="4">Cofactor biosynthesis; adenosylcobalamin biosynthesis; adenosylcobalamin from cob(II)yrinate a,c-diamide: step 2/7.</text>
</comment>
<accession>A0A1B3B9X7</accession>
<evidence type="ECO:0000256" key="4">
    <source>
        <dbReference type="RuleBase" id="RU366026"/>
    </source>
</evidence>
<dbReference type="Proteomes" id="UP000094147">
    <property type="component" value="Chromosome"/>
</dbReference>
<keyword evidence="1 4" id="KW-0808">Transferase</keyword>
<proteinExistence type="inferred from homology"/>
<dbReference type="EMBL" id="CP012418">
    <property type="protein sequence ID" value="AOE49536.1"/>
    <property type="molecule type" value="Genomic_DNA"/>
</dbReference>
<dbReference type="InterPro" id="IPR036451">
    <property type="entry name" value="CblAdoTrfase-like_sf"/>
</dbReference>
<dbReference type="AlphaFoldDB" id="A0A1B3B9X7"/>
<comment type="catalytic activity">
    <reaction evidence="4">
        <text>2 cob(II)alamin + reduced [electron-transfer flavoprotein] + 2 ATP = 2 adenosylcob(III)alamin + 2 triphosphate + oxidized [electron-transfer flavoprotein] + 3 H(+)</text>
        <dbReference type="Rhea" id="RHEA:28671"/>
        <dbReference type="Rhea" id="RHEA-COMP:10685"/>
        <dbReference type="Rhea" id="RHEA-COMP:10686"/>
        <dbReference type="ChEBI" id="CHEBI:15378"/>
        <dbReference type="ChEBI" id="CHEBI:16304"/>
        <dbReference type="ChEBI" id="CHEBI:18036"/>
        <dbReference type="ChEBI" id="CHEBI:18408"/>
        <dbReference type="ChEBI" id="CHEBI:30616"/>
        <dbReference type="ChEBI" id="CHEBI:57692"/>
        <dbReference type="ChEBI" id="CHEBI:58307"/>
        <dbReference type="EC" id="2.5.1.17"/>
    </reaction>
</comment>
<dbReference type="UniPathway" id="UPA00148">
    <property type="reaction ID" value="UER00233"/>
</dbReference>
<keyword evidence="2 4" id="KW-0547">Nucleotide-binding</keyword>